<dbReference type="GO" id="GO:0016787">
    <property type="term" value="F:hydrolase activity"/>
    <property type="evidence" value="ECO:0007669"/>
    <property type="project" value="UniProtKB-KW"/>
</dbReference>
<evidence type="ECO:0000313" key="2">
    <source>
        <dbReference type="EMBL" id="MBB5785954.1"/>
    </source>
</evidence>
<evidence type="ECO:0000313" key="3">
    <source>
        <dbReference type="Proteomes" id="UP000542813"/>
    </source>
</evidence>
<dbReference type="Gene3D" id="3.60.110.10">
    <property type="entry name" value="Carbon-nitrogen hydrolase"/>
    <property type="match status" value="1"/>
</dbReference>
<reference evidence="2 3" key="1">
    <citation type="submission" date="2020-08" db="EMBL/GenBank/DDBJ databases">
        <title>Sequencing the genomes of 1000 actinobacteria strains.</title>
        <authorList>
            <person name="Klenk H.-P."/>
        </authorList>
    </citation>
    <scope>NUCLEOTIDE SEQUENCE [LARGE SCALE GENOMIC DNA]</scope>
    <source>
        <strain evidence="2 3">DSM 102122</strain>
    </source>
</reference>
<keyword evidence="2" id="KW-0378">Hydrolase</keyword>
<sequence>MARNVSIAAVNFAVQPVDSFGGFAAHTERLLAGCRGADLVVYPELFTVELFTTLPGWQDLPIAELTRIDRYTDDYLELFTRLARRNGQHIVAGSHLVADGDRFLNVAHLFTPDGDVVKHAKTHIFPAEADWHTSEGDVLEAFDLPFARVGFNVCYEAEIPECAATLAEQGAEIILSPSYTFTEHGFWRVRHSAQARAVENQVYVVHCSTGGAPGAPLPLGWAQSSILSPCDAIFSPKGIVAEATANTEAVVRGIVDLDLLAINRETGAAPTYRDRRRRSDLYKTWPSHLSL</sequence>
<dbReference type="AlphaFoldDB" id="A0A7W9LJE7"/>
<dbReference type="RefSeq" id="WP_184819074.1">
    <property type="nucleotide sequence ID" value="NZ_JACHMM010000001.1"/>
</dbReference>
<organism evidence="2 3">
    <name type="scientific">Jiangella mangrovi</name>
    <dbReference type="NCBI Taxonomy" id="1524084"/>
    <lineage>
        <taxon>Bacteria</taxon>
        <taxon>Bacillati</taxon>
        <taxon>Actinomycetota</taxon>
        <taxon>Actinomycetes</taxon>
        <taxon>Jiangellales</taxon>
        <taxon>Jiangellaceae</taxon>
        <taxon>Jiangella</taxon>
    </lineage>
</organism>
<evidence type="ECO:0000259" key="1">
    <source>
        <dbReference type="PROSITE" id="PS50263"/>
    </source>
</evidence>
<dbReference type="Proteomes" id="UP000542813">
    <property type="component" value="Unassembled WGS sequence"/>
</dbReference>
<accession>A0A7W9LJE7</accession>
<dbReference type="InterPro" id="IPR036526">
    <property type="entry name" value="C-N_Hydrolase_sf"/>
</dbReference>
<name>A0A7W9LJE7_9ACTN</name>
<dbReference type="PROSITE" id="PS50263">
    <property type="entry name" value="CN_HYDROLASE"/>
    <property type="match status" value="1"/>
</dbReference>
<dbReference type="PANTHER" id="PTHR23088">
    <property type="entry name" value="NITRILASE-RELATED"/>
    <property type="match status" value="1"/>
</dbReference>
<dbReference type="Pfam" id="PF00795">
    <property type="entry name" value="CN_hydrolase"/>
    <property type="match status" value="1"/>
</dbReference>
<dbReference type="EMBL" id="JACHMM010000001">
    <property type="protein sequence ID" value="MBB5785954.1"/>
    <property type="molecule type" value="Genomic_DNA"/>
</dbReference>
<feature type="domain" description="CN hydrolase" evidence="1">
    <location>
        <begin position="5"/>
        <end position="259"/>
    </location>
</feature>
<dbReference type="CDD" id="cd07574">
    <property type="entry name" value="nitrilase_Rim1_like"/>
    <property type="match status" value="1"/>
</dbReference>
<keyword evidence="3" id="KW-1185">Reference proteome</keyword>
<proteinExistence type="predicted"/>
<comment type="caution">
    <text evidence="2">The sequence shown here is derived from an EMBL/GenBank/DDBJ whole genome shotgun (WGS) entry which is preliminary data.</text>
</comment>
<gene>
    <name evidence="2" type="ORF">HD601_000529</name>
</gene>
<dbReference type="PANTHER" id="PTHR23088:SF50">
    <property type="entry name" value="HYDROLASE YHCX"/>
    <property type="match status" value="1"/>
</dbReference>
<dbReference type="SUPFAM" id="SSF56317">
    <property type="entry name" value="Carbon-nitrogen hydrolase"/>
    <property type="match status" value="1"/>
</dbReference>
<protein>
    <submittedName>
        <fullName evidence="2">Putative amidohydrolase</fullName>
    </submittedName>
</protein>
<dbReference type="InterPro" id="IPR003010">
    <property type="entry name" value="C-N_Hydrolase"/>
</dbReference>